<evidence type="ECO:0000313" key="1">
    <source>
        <dbReference type="EMBL" id="CZE46590.1"/>
    </source>
</evidence>
<dbReference type="AlphaFoldDB" id="A0A128EC93"/>
<sequence length="134" mass="16078">MNLKIFYQNIKKIDKFNPHSFVGKFILQGVWSDIDYWGLDSDLVKIYKHYKNKELPKDIFAGIVSIMTDICGICEKSEIYIDNEYYLKNDDGVIPDLYSRYERLKVLCECIVYKHEFECIDFWYNPKDKFNEIS</sequence>
<evidence type="ECO:0000313" key="2">
    <source>
        <dbReference type="Proteomes" id="UP000069632"/>
    </source>
</evidence>
<name>A0A128EC93_9BACT</name>
<dbReference type="EMBL" id="FIZP01000001">
    <property type="protein sequence ID" value="CZE46590.1"/>
    <property type="molecule type" value="Genomic_DNA"/>
</dbReference>
<protein>
    <submittedName>
        <fullName evidence="1">Uncharacterized protein</fullName>
    </submittedName>
</protein>
<dbReference type="Proteomes" id="UP000069632">
    <property type="component" value="Unassembled WGS sequence"/>
</dbReference>
<gene>
    <name evidence="1" type="ORF">ERS672216_00457</name>
</gene>
<reference evidence="1 2" key="1">
    <citation type="submission" date="2016-02" db="EMBL/GenBank/DDBJ databases">
        <authorList>
            <consortium name="Pathogen Informatics"/>
        </authorList>
    </citation>
    <scope>NUCLEOTIDE SEQUENCE [LARGE SCALE GENOMIC DNA]</scope>
    <source>
        <strain evidence="1 2">RC20</strain>
    </source>
</reference>
<proteinExistence type="predicted"/>
<dbReference type="OrthoDB" id="5361782at2"/>
<keyword evidence="2" id="KW-1185">Reference proteome</keyword>
<dbReference type="Pfam" id="PF15592">
    <property type="entry name" value="Imm41"/>
    <property type="match status" value="1"/>
</dbReference>
<dbReference type="InterPro" id="IPR028959">
    <property type="entry name" value="Imm41"/>
</dbReference>
<dbReference type="RefSeq" id="WP_075539986.1">
    <property type="nucleotide sequence ID" value="NZ_CP053844.1"/>
</dbReference>
<organism evidence="1 2">
    <name type="scientific">Campylobacter geochelonis</name>
    <dbReference type="NCBI Taxonomy" id="1780362"/>
    <lineage>
        <taxon>Bacteria</taxon>
        <taxon>Pseudomonadati</taxon>
        <taxon>Campylobacterota</taxon>
        <taxon>Epsilonproteobacteria</taxon>
        <taxon>Campylobacterales</taxon>
        <taxon>Campylobacteraceae</taxon>
        <taxon>Campylobacter</taxon>
    </lineage>
</organism>
<accession>A0A128EC93</accession>